<accession>A0A2U8GJG1</accession>
<name>A0A2U8GJG1_9CHLO</name>
<dbReference type="RefSeq" id="YP_009492181.1">
    <property type="nucleotide sequence ID" value="NC_037921.1"/>
</dbReference>
<protein>
    <submittedName>
        <fullName evidence="2">Uncharacterized protein</fullName>
    </submittedName>
</protein>
<feature type="compositionally biased region" description="Polar residues" evidence="1">
    <location>
        <begin position="1"/>
        <end position="12"/>
    </location>
</feature>
<evidence type="ECO:0000256" key="1">
    <source>
        <dbReference type="SAM" id="MobiDB-lite"/>
    </source>
</evidence>
<dbReference type="AlphaFoldDB" id="A0A2U8GJG1"/>
<keyword evidence="2" id="KW-0150">Chloroplast</keyword>
<feature type="compositionally biased region" description="Polar residues" evidence="1">
    <location>
        <begin position="20"/>
        <end position="31"/>
    </location>
</feature>
<geneLocation type="chloroplast" evidence="2"/>
<proteinExistence type="predicted"/>
<dbReference type="GeneID" id="36951806"/>
<reference evidence="2" key="1">
    <citation type="journal article" date="2018" name="Am. J. Bot.">
        <title>Organellar phylogenomics inform systematics in the green algal family Hydrodictyaceae (Chlorophyceae) and provide clues to the complex evolutionary history of plastid genomes in the green algal tree of life.</title>
        <authorList>
            <person name="McManus H.A."/>
            <person name="Fucikova K."/>
            <person name="Lewis P.O."/>
            <person name="Lewis L.A."/>
            <person name="Karol K.G."/>
        </authorList>
    </citation>
    <scope>NUCLEOTIDE SEQUENCE</scope>
</reference>
<keyword evidence="2" id="KW-0934">Plastid</keyword>
<sequence length="205" mass="22262">MSSSPDETQGSGTPDPAASAGNTTSSQTTPSWDDIIDLSNKSLENKPPSATEITRPPGEASKETCKNILLKIQQVSKSKNIGDVTVSVSILLQKGATSPKTAGNQKSSWGSTTIDVEMIRNACKVNSVTVRQFARGMKDIVANQMRSLGNFGAKGNLSRKASLEIENMTTEEEIWASDFQTYNPNCPARVKKWLVKNFESRFSKE</sequence>
<organism evidence="2">
    <name type="scientific">Pseudopediastrum integrum</name>
    <dbReference type="NCBI Taxonomy" id="271402"/>
    <lineage>
        <taxon>Eukaryota</taxon>
        <taxon>Viridiplantae</taxon>
        <taxon>Chlorophyta</taxon>
        <taxon>core chlorophytes</taxon>
        <taxon>Chlorophyceae</taxon>
        <taxon>CS clade</taxon>
        <taxon>Sphaeropleales</taxon>
        <taxon>Hydrodictyaceae</taxon>
        <taxon>Pseudopediastrum</taxon>
    </lineage>
</organism>
<dbReference type="EMBL" id="MF276984">
    <property type="protein sequence ID" value="AWI68802.1"/>
    <property type="molecule type" value="Genomic_DNA"/>
</dbReference>
<feature type="region of interest" description="Disordered" evidence="1">
    <location>
        <begin position="1"/>
        <end position="60"/>
    </location>
</feature>
<evidence type="ECO:0000313" key="2">
    <source>
        <dbReference type="EMBL" id="AWI68802.1"/>
    </source>
</evidence>